<feature type="signal peptide" evidence="1">
    <location>
        <begin position="1"/>
        <end position="17"/>
    </location>
</feature>
<evidence type="ECO:0000313" key="3">
    <source>
        <dbReference type="Proteomes" id="UP001189429"/>
    </source>
</evidence>
<sequence length="115" mass="13044">MMARSLATLAVVYITDALLIREPPLRVPPLDHARYTTVLRERGVPFSLRDAHGKDLVAEAARLRRSRDRRGPFLVPPPEPLVLIVTTETIALNLRLQRAPSRRRKNHGGDRQWPG</sequence>
<dbReference type="EMBL" id="CAUYUJ010015726">
    <property type="protein sequence ID" value="CAK0857409.1"/>
    <property type="molecule type" value="Genomic_DNA"/>
</dbReference>
<keyword evidence="3" id="KW-1185">Reference proteome</keyword>
<comment type="caution">
    <text evidence="2">The sequence shown here is derived from an EMBL/GenBank/DDBJ whole genome shotgun (WGS) entry which is preliminary data.</text>
</comment>
<accession>A0ABN9UEE0</accession>
<evidence type="ECO:0000256" key="1">
    <source>
        <dbReference type="SAM" id="SignalP"/>
    </source>
</evidence>
<name>A0ABN9UEE0_9DINO</name>
<feature type="chain" id="PRO_5046766355" evidence="1">
    <location>
        <begin position="18"/>
        <end position="115"/>
    </location>
</feature>
<organism evidence="2 3">
    <name type="scientific">Prorocentrum cordatum</name>
    <dbReference type="NCBI Taxonomy" id="2364126"/>
    <lineage>
        <taxon>Eukaryota</taxon>
        <taxon>Sar</taxon>
        <taxon>Alveolata</taxon>
        <taxon>Dinophyceae</taxon>
        <taxon>Prorocentrales</taxon>
        <taxon>Prorocentraceae</taxon>
        <taxon>Prorocentrum</taxon>
    </lineage>
</organism>
<evidence type="ECO:0000313" key="2">
    <source>
        <dbReference type="EMBL" id="CAK0857409.1"/>
    </source>
</evidence>
<keyword evidence="1" id="KW-0732">Signal</keyword>
<proteinExistence type="predicted"/>
<reference evidence="2" key="1">
    <citation type="submission" date="2023-10" db="EMBL/GenBank/DDBJ databases">
        <authorList>
            <person name="Chen Y."/>
            <person name="Shah S."/>
            <person name="Dougan E. K."/>
            <person name="Thang M."/>
            <person name="Chan C."/>
        </authorList>
    </citation>
    <scope>NUCLEOTIDE SEQUENCE [LARGE SCALE GENOMIC DNA]</scope>
</reference>
<gene>
    <name evidence="2" type="ORF">PCOR1329_LOCUS47536</name>
</gene>
<dbReference type="Proteomes" id="UP001189429">
    <property type="component" value="Unassembled WGS sequence"/>
</dbReference>
<protein>
    <submittedName>
        <fullName evidence="2">Uncharacterized protein</fullName>
    </submittedName>
</protein>